<reference evidence="7" key="1">
    <citation type="submission" date="2019-04" db="EMBL/GenBank/DDBJ databases">
        <title>Nocardioides xinjiangensis sp. nov.</title>
        <authorList>
            <person name="Liu S."/>
        </authorList>
    </citation>
    <scope>NUCLEOTIDE SEQUENCE [LARGE SCALE GENOMIC DNA]</scope>
    <source>
        <strain evidence="7">18</strain>
    </source>
</reference>
<dbReference type="GO" id="GO:0015074">
    <property type="term" value="P:DNA integration"/>
    <property type="evidence" value="ECO:0007669"/>
    <property type="project" value="InterPro"/>
</dbReference>
<dbReference type="InterPro" id="IPR050090">
    <property type="entry name" value="Tyrosine_recombinase_XerCD"/>
</dbReference>
<protein>
    <submittedName>
        <fullName evidence="6">Site-specific integrase</fullName>
    </submittedName>
</protein>
<dbReference type="PANTHER" id="PTHR30349:SF64">
    <property type="entry name" value="PROPHAGE INTEGRASE INTD-RELATED"/>
    <property type="match status" value="1"/>
</dbReference>
<keyword evidence="2" id="KW-0233">DNA recombination</keyword>
<feature type="domain" description="Core-binding (CB)" evidence="5">
    <location>
        <begin position="1"/>
        <end position="25"/>
    </location>
</feature>
<dbReference type="SUPFAM" id="SSF56349">
    <property type="entry name" value="DNA breaking-rejoining enzymes"/>
    <property type="match status" value="1"/>
</dbReference>
<evidence type="ECO:0000259" key="4">
    <source>
        <dbReference type="PROSITE" id="PS51898"/>
    </source>
</evidence>
<dbReference type="InterPro" id="IPR013762">
    <property type="entry name" value="Integrase-like_cat_sf"/>
</dbReference>
<organism evidence="6 7">
    <name type="scientific">Glycomyces buryatensis</name>
    <dbReference type="NCBI Taxonomy" id="2570927"/>
    <lineage>
        <taxon>Bacteria</taxon>
        <taxon>Bacillati</taxon>
        <taxon>Actinomycetota</taxon>
        <taxon>Actinomycetes</taxon>
        <taxon>Glycomycetales</taxon>
        <taxon>Glycomycetaceae</taxon>
        <taxon>Glycomyces</taxon>
    </lineage>
</organism>
<evidence type="ECO:0000256" key="3">
    <source>
        <dbReference type="PROSITE-ProRule" id="PRU01248"/>
    </source>
</evidence>
<name>A0A4S8Q5A3_9ACTN</name>
<evidence type="ECO:0000313" key="7">
    <source>
        <dbReference type="Proteomes" id="UP000308760"/>
    </source>
</evidence>
<dbReference type="GO" id="GO:0006310">
    <property type="term" value="P:DNA recombination"/>
    <property type="evidence" value="ECO:0007669"/>
    <property type="project" value="UniProtKB-KW"/>
</dbReference>
<keyword evidence="7" id="KW-1185">Reference proteome</keyword>
<dbReference type="CDD" id="cd01189">
    <property type="entry name" value="INT_ICEBs1_C_like"/>
    <property type="match status" value="1"/>
</dbReference>
<proteinExistence type="predicted"/>
<evidence type="ECO:0000256" key="1">
    <source>
        <dbReference type="ARBA" id="ARBA00023125"/>
    </source>
</evidence>
<evidence type="ECO:0000259" key="5">
    <source>
        <dbReference type="PROSITE" id="PS51900"/>
    </source>
</evidence>
<dbReference type="Pfam" id="PF00589">
    <property type="entry name" value="Phage_integrase"/>
    <property type="match status" value="1"/>
</dbReference>
<dbReference type="InterPro" id="IPR044068">
    <property type="entry name" value="CB"/>
</dbReference>
<dbReference type="PANTHER" id="PTHR30349">
    <property type="entry name" value="PHAGE INTEGRASE-RELATED"/>
    <property type="match status" value="1"/>
</dbReference>
<dbReference type="EMBL" id="STGY01000067">
    <property type="protein sequence ID" value="THV38411.1"/>
    <property type="molecule type" value="Genomic_DNA"/>
</dbReference>
<dbReference type="OrthoDB" id="3175606at2"/>
<dbReference type="PROSITE" id="PS51898">
    <property type="entry name" value="TYR_RECOMBINASE"/>
    <property type="match status" value="1"/>
</dbReference>
<dbReference type="InterPro" id="IPR011010">
    <property type="entry name" value="DNA_brk_join_enz"/>
</dbReference>
<dbReference type="InterPro" id="IPR002104">
    <property type="entry name" value="Integrase_catalytic"/>
</dbReference>
<dbReference type="GO" id="GO:0003677">
    <property type="term" value="F:DNA binding"/>
    <property type="evidence" value="ECO:0007669"/>
    <property type="project" value="UniProtKB-UniRule"/>
</dbReference>
<feature type="domain" description="Tyr recombinase" evidence="4">
    <location>
        <begin position="47"/>
        <end position="259"/>
    </location>
</feature>
<sequence>MAWEMAPSSVKRRLSTLRRIIRFAEAHNHVDRNVAALVDAPRGRARRPGKALTLEKVAALLESSRGRPIGSYIALSVFTGIRTEEARPLEWQHLHLRPVKGQICSCGSEHAESQLPHVEIWRSVRIDGDTKTPDSRRTVALPDIAVDLLAEHQVRQQKWRARHDWMSVGIVYVFGTRYDTVPQAQTIRDQFRAAVTRAGIRGSWTPRDLRHTFVSIMSEQGASVELIADLVGHKDTATTWTVYRHQLRPVITEGAALMDAAIREALRSQKGR</sequence>
<dbReference type="Gene3D" id="1.10.443.10">
    <property type="entry name" value="Intergrase catalytic core"/>
    <property type="match status" value="1"/>
</dbReference>
<keyword evidence="1 3" id="KW-0238">DNA-binding</keyword>
<dbReference type="AlphaFoldDB" id="A0A4S8Q5A3"/>
<evidence type="ECO:0000313" key="6">
    <source>
        <dbReference type="EMBL" id="THV38411.1"/>
    </source>
</evidence>
<accession>A0A4S8Q5A3</accession>
<evidence type="ECO:0000256" key="2">
    <source>
        <dbReference type="ARBA" id="ARBA00023172"/>
    </source>
</evidence>
<dbReference type="PROSITE" id="PS51900">
    <property type="entry name" value="CB"/>
    <property type="match status" value="1"/>
</dbReference>
<comment type="caution">
    <text evidence="6">The sequence shown here is derived from an EMBL/GenBank/DDBJ whole genome shotgun (WGS) entry which is preliminary data.</text>
</comment>
<dbReference type="Proteomes" id="UP000308760">
    <property type="component" value="Unassembled WGS sequence"/>
</dbReference>
<gene>
    <name evidence="6" type="ORF">FAB82_18330</name>
</gene>
<reference evidence="6 7" key="2">
    <citation type="submission" date="2019-05" db="EMBL/GenBank/DDBJ databases">
        <title>Glycomyces buryatensis sp. nov.</title>
        <authorList>
            <person name="Nikitina E."/>
        </authorList>
    </citation>
    <scope>NUCLEOTIDE SEQUENCE [LARGE SCALE GENOMIC DNA]</scope>
    <source>
        <strain evidence="6 7">18</strain>
    </source>
</reference>